<dbReference type="EMBL" id="JAGGKX010000035">
    <property type="protein sequence ID" value="MBP1971754.1"/>
    <property type="molecule type" value="Genomic_DNA"/>
</dbReference>
<dbReference type="Pfam" id="PF02518">
    <property type="entry name" value="HATPase_c"/>
    <property type="match status" value="1"/>
</dbReference>
<keyword evidence="7" id="KW-0472">Membrane</keyword>
<sequence length="374" mass="42915">MRKRSFRIFPEIYGYFPYVFLIYLFLPAYFIAVESGLKMFIGWGLLLLFLVSYRQLYAFESKTFTYWLIVQLGIIFIFTINYDLNNVFLGFFTSYFLGWYRYNKSFLPPYILFALSLSLPIIFKYEGLINSGSYYYLIYLIVMLIVPFGIKSMNSRIELEKELTEANEKIEELVKRDERMRIARDLHDTLGHTLSLITLKSQLVSKLVKKDAERAGLEAKEIERTSRIALTQVRELVSDMRSVSITEVLVESESILESAGISYHFDGEINTKNISAIPQNILSMCLKEAVTNVVKHSEAKNCYVMLEQIVGKIQLIIEDDGIGFPENKDNGNGLHGISERLQLVDGKLEIRAEKGTKLVFTVPLVIKDGEVGVS</sequence>
<feature type="transmembrane region" description="Helical" evidence="7">
    <location>
        <begin position="109"/>
        <end position="127"/>
    </location>
</feature>
<feature type="transmembrane region" description="Helical" evidence="7">
    <location>
        <begin position="133"/>
        <end position="150"/>
    </location>
</feature>
<dbReference type="PANTHER" id="PTHR24421">
    <property type="entry name" value="NITRATE/NITRITE SENSOR PROTEIN NARX-RELATED"/>
    <property type="match status" value="1"/>
</dbReference>
<evidence type="ECO:0000313" key="12">
    <source>
        <dbReference type="Proteomes" id="UP001519345"/>
    </source>
</evidence>
<dbReference type="CDD" id="cd16917">
    <property type="entry name" value="HATPase_UhpB-NarQ-NarX-like"/>
    <property type="match status" value="1"/>
</dbReference>
<gene>
    <name evidence="11" type="ORF">J2Z83_003909</name>
</gene>
<evidence type="ECO:0000256" key="5">
    <source>
        <dbReference type="ARBA" id="ARBA00023012"/>
    </source>
</evidence>
<evidence type="ECO:0000256" key="2">
    <source>
        <dbReference type="ARBA" id="ARBA00012438"/>
    </source>
</evidence>
<evidence type="ECO:0000256" key="4">
    <source>
        <dbReference type="ARBA" id="ARBA00022777"/>
    </source>
</evidence>
<feature type="domain" description="Histidine kinase/HSP90-like ATPase" evidence="8">
    <location>
        <begin position="282"/>
        <end position="364"/>
    </location>
</feature>
<evidence type="ECO:0000256" key="7">
    <source>
        <dbReference type="SAM" id="Phobius"/>
    </source>
</evidence>
<evidence type="ECO:0000313" key="11">
    <source>
        <dbReference type="EMBL" id="MBP1971754.1"/>
    </source>
</evidence>
<keyword evidence="4 11" id="KW-0418">Kinase</keyword>
<evidence type="ECO:0000256" key="1">
    <source>
        <dbReference type="ARBA" id="ARBA00000085"/>
    </source>
</evidence>
<evidence type="ECO:0000259" key="9">
    <source>
        <dbReference type="Pfam" id="PF07730"/>
    </source>
</evidence>
<dbReference type="EC" id="2.7.13.3" evidence="2"/>
<reference evidence="11 12" key="1">
    <citation type="submission" date="2021-03" db="EMBL/GenBank/DDBJ databases">
        <title>Genomic Encyclopedia of Type Strains, Phase IV (KMG-IV): sequencing the most valuable type-strain genomes for metagenomic binning, comparative biology and taxonomic classification.</title>
        <authorList>
            <person name="Goeker M."/>
        </authorList>
    </citation>
    <scope>NUCLEOTIDE SEQUENCE [LARGE SCALE GENOMIC DNA]</scope>
    <source>
        <strain evidence="11 12">DSM 25609</strain>
    </source>
</reference>
<keyword evidence="7" id="KW-1133">Transmembrane helix</keyword>
<dbReference type="RefSeq" id="WP_209464759.1">
    <property type="nucleotide sequence ID" value="NZ_CP110224.1"/>
</dbReference>
<dbReference type="InterPro" id="IPR056374">
    <property type="entry name" value="DesK/YvfT_N"/>
</dbReference>
<keyword evidence="5" id="KW-0902">Two-component regulatory system</keyword>
<comment type="catalytic activity">
    <reaction evidence="1">
        <text>ATP + protein L-histidine = ADP + protein N-phospho-L-histidine.</text>
        <dbReference type="EC" id="2.7.13.3"/>
    </reaction>
</comment>
<evidence type="ECO:0000259" key="8">
    <source>
        <dbReference type="Pfam" id="PF02518"/>
    </source>
</evidence>
<keyword evidence="6" id="KW-0175">Coiled coil</keyword>
<dbReference type="Gene3D" id="3.30.565.10">
    <property type="entry name" value="Histidine kinase-like ATPase, C-terminal domain"/>
    <property type="match status" value="1"/>
</dbReference>
<feature type="transmembrane region" description="Helical" evidence="7">
    <location>
        <begin position="12"/>
        <end position="33"/>
    </location>
</feature>
<dbReference type="Pfam" id="PF07730">
    <property type="entry name" value="HisKA_3"/>
    <property type="match status" value="1"/>
</dbReference>
<dbReference type="Pfam" id="PF23540">
    <property type="entry name" value="DesK_N"/>
    <property type="match status" value="1"/>
</dbReference>
<feature type="domain" description="DesK/YvfT N-terminal" evidence="10">
    <location>
        <begin position="4"/>
        <end position="149"/>
    </location>
</feature>
<keyword evidence="3 11" id="KW-0808">Transferase</keyword>
<dbReference type="InterPro" id="IPR050482">
    <property type="entry name" value="Sensor_HK_TwoCompSys"/>
</dbReference>
<accession>A0ABS4IP05</accession>
<feature type="transmembrane region" description="Helical" evidence="7">
    <location>
        <begin position="64"/>
        <end position="80"/>
    </location>
</feature>
<dbReference type="GO" id="GO:0004673">
    <property type="term" value="F:protein histidine kinase activity"/>
    <property type="evidence" value="ECO:0007669"/>
    <property type="project" value="UniProtKB-EC"/>
</dbReference>
<proteinExistence type="predicted"/>
<name>A0ABS4IP05_9BACI</name>
<evidence type="ECO:0000256" key="6">
    <source>
        <dbReference type="SAM" id="Coils"/>
    </source>
</evidence>
<evidence type="ECO:0000259" key="10">
    <source>
        <dbReference type="Pfam" id="PF23540"/>
    </source>
</evidence>
<dbReference type="PANTHER" id="PTHR24421:SF63">
    <property type="entry name" value="SENSOR HISTIDINE KINASE DESK"/>
    <property type="match status" value="1"/>
</dbReference>
<dbReference type="InterPro" id="IPR036890">
    <property type="entry name" value="HATPase_C_sf"/>
</dbReference>
<feature type="transmembrane region" description="Helical" evidence="7">
    <location>
        <begin position="39"/>
        <end position="57"/>
    </location>
</feature>
<dbReference type="InterPro" id="IPR003594">
    <property type="entry name" value="HATPase_dom"/>
</dbReference>
<dbReference type="Gene3D" id="1.20.5.1930">
    <property type="match status" value="1"/>
</dbReference>
<dbReference type="SUPFAM" id="SSF55874">
    <property type="entry name" value="ATPase domain of HSP90 chaperone/DNA topoisomerase II/histidine kinase"/>
    <property type="match status" value="1"/>
</dbReference>
<dbReference type="Proteomes" id="UP001519345">
    <property type="component" value="Unassembled WGS sequence"/>
</dbReference>
<evidence type="ECO:0000256" key="3">
    <source>
        <dbReference type="ARBA" id="ARBA00022679"/>
    </source>
</evidence>
<feature type="domain" description="Signal transduction histidine kinase subgroup 3 dimerisation and phosphoacceptor" evidence="9">
    <location>
        <begin position="178"/>
        <end position="242"/>
    </location>
</feature>
<keyword evidence="12" id="KW-1185">Reference proteome</keyword>
<feature type="coiled-coil region" evidence="6">
    <location>
        <begin position="156"/>
        <end position="183"/>
    </location>
</feature>
<protein>
    <recommendedName>
        <fullName evidence="2">histidine kinase</fullName>
        <ecNumber evidence="2">2.7.13.3</ecNumber>
    </recommendedName>
</protein>
<keyword evidence="7" id="KW-0812">Transmembrane</keyword>
<comment type="caution">
    <text evidence="11">The sequence shown here is derived from an EMBL/GenBank/DDBJ whole genome shotgun (WGS) entry which is preliminary data.</text>
</comment>
<organism evidence="11 12">
    <name type="scientific">Virgibacillus natechei</name>
    <dbReference type="NCBI Taxonomy" id="1216297"/>
    <lineage>
        <taxon>Bacteria</taxon>
        <taxon>Bacillati</taxon>
        <taxon>Bacillota</taxon>
        <taxon>Bacilli</taxon>
        <taxon>Bacillales</taxon>
        <taxon>Bacillaceae</taxon>
        <taxon>Virgibacillus</taxon>
    </lineage>
</organism>
<dbReference type="InterPro" id="IPR011712">
    <property type="entry name" value="Sig_transdc_His_kin_sub3_dim/P"/>
</dbReference>